<dbReference type="InterPro" id="IPR045864">
    <property type="entry name" value="aa-tRNA-synth_II/BPL/LPL"/>
</dbReference>
<evidence type="ECO:0000256" key="3">
    <source>
        <dbReference type="ARBA" id="ARBA00022741"/>
    </source>
</evidence>
<dbReference type="InterPro" id="IPR029351">
    <property type="entry name" value="GAD_dom"/>
</dbReference>
<feature type="binding site" evidence="7">
    <location>
        <begin position="542"/>
        <end position="545"/>
    </location>
    <ligand>
        <name>ATP</name>
        <dbReference type="ChEBI" id="CHEBI:30616"/>
    </ligand>
</feature>
<dbReference type="InterPro" id="IPR004115">
    <property type="entry name" value="GAD-like_sf"/>
</dbReference>
<dbReference type="CDD" id="cd00777">
    <property type="entry name" value="AspRS_core"/>
    <property type="match status" value="1"/>
</dbReference>
<feature type="binding site" evidence="7">
    <location>
        <position position="455"/>
    </location>
    <ligand>
        <name>L-aspartate</name>
        <dbReference type="ChEBI" id="CHEBI:29991"/>
    </ligand>
</feature>
<keyword evidence="2 7" id="KW-0436">Ligase</keyword>
<keyword evidence="5 7" id="KW-0648">Protein biosynthesis</keyword>
<evidence type="ECO:0000259" key="8">
    <source>
        <dbReference type="PROSITE" id="PS50862"/>
    </source>
</evidence>
<dbReference type="InterPro" id="IPR002312">
    <property type="entry name" value="Asp/Asn-tRNA-synth_IIb"/>
</dbReference>
<organism evidence="9 10">
    <name type="scientific">Rubritalea spongiae</name>
    <dbReference type="NCBI Taxonomy" id="430797"/>
    <lineage>
        <taxon>Bacteria</taxon>
        <taxon>Pseudomonadati</taxon>
        <taxon>Verrucomicrobiota</taxon>
        <taxon>Verrucomicrobiia</taxon>
        <taxon>Verrucomicrobiales</taxon>
        <taxon>Rubritaleaceae</taxon>
        <taxon>Rubritalea</taxon>
    </lineage>
</organism>
<dbReference type="GO" id="GO:0004815">
    <property type="term" value="F:aspartate-tRNA ligase activity"/>
    <property type="evidence" value="ECO:0007669"/>
    <property type="project" value="UniProtKB-EC"/>
</dbReference>
<accession>A0ABW5E4S1</accession>
<dbReference type="PROSITE" id="PS50862">
    <property type="entry name" value="AA_TRNA_LIGASE_II"/>
    <property type="match status" value="1"/>
</dbReference>
<dbReference type="PRINTS" id="PR01042">
    <property type="entry name" value="TRNASYNTHASP"/>
</dbReference>
<dbReference type="InterPro" id="IPR004364">
    <property type="entry name" value="Aa-tRNA-synt_II"/>
</dbReference>
<dbReference type="SUPFAM" id="SSF50249">
    <property type="entry name" value="Nucleic acid-binding proteins"/>
    <property type="match status" value="1"/>
</dbReference>
<dbReference type="NCBIfam" id="NF001750">
    <property type="entry name" value="PRK00476.1"/>
    <property type="match status" value="1"/>
</dbReference>
<feature type="binding site" evidence="7">
    <location>
        <position position="490"/>
    </location>
    <ligand>
        <name>ATP</name>
        <dbReference type="ChEBI" id="CHEBI:30616"/>
    </ligand>
</feature>
<comment type="subcellular location">
    <subcellularLocation>
        <location evidence="7">Cytoplasm</location>
    </subcellularLocation>
</comment>
<dbReference type="Gene3D" id="2.40.50.140">
    <property type="entry name" value="Nucleic acid-binding proteins"/>
    <property type="match status" value="1"/>
</dbReference>
<dbReference type="SUPFAM" id="SSF55681">
    <property type="entry name" value="Class II aaRS and biotin synthetases"/>
    <property type="match status" value="1"/>
</dbReference>
<dbReference type="SUPFAM" id="SSF55261">
    <property type="entry name" value="GAD domain-like"/>
    <property type="match status" value="1"/>
</dbReference>
<comment type="function">
    <text evidence="7">Catalyzes the attachment of L-aspartate to tRNA(Asp) in a two-step reaction: L-aspartate is first activated by ATP to form Asp-AMP and then transferred to the acceptor end of tRNA(Asp).</text>
</comment>
<evidence type="ECO:0000256" key="4">
    <source>
        <dbReference type="ARBA" id="ARBA00022840"/>
    </source>
</evidence>
<feature type="binding site" evidence="7">
    <location>
        <position position="224"/>
    </location>
    <ligand>
        <name>L-aspartate</name>
        <dbReference type="ChEBI" id="CHEBI:29991"/>
    </ligand>
</feature>
<dbReference type="Pfam" id="PF01336">
    <property type="entry name" value="tRNA_anti-codon"/>
    <property type="match status" value="1"/>
</dbReference>
<keyword evidence="10" id="KW-1185">Reference proteome</keyword>
<keyword evidence="3 7" id="KW-0547">Nucleotide-binding</keyword>
<dbReference type="Proteomes" id="UP001597297">
    <property type="component" value="Unassembled WGS sequence"/>
</dbReference>
<proteinExistence type="inferred from homology"/>
<keyword evidence="7" id="KW-0963">Cytoplasm</keyword>
<evidence type="ECO:0000256" key="5">
    <source>
        <dbReference type="ARBA" id="ARBA00022917"/>
    </source>
</evidence>
<feature type="region of interest" description="Aspartate" evidence="7">
    <location>
        <begin position="202"/>
        <end position="205"/>
    </location>
</feature>
<dbReference type="CDD" id="cd04317">
    <property type="entry name" value="EcAspRS_like_N"/>
    <property type="match status" value="1"/>
</dbReference>
<keyword evidence="6 7" id="KW-0030">Aminoacyl-tRNA synthetase</keyword>
<dbReference type="PANTHER" id="PTHR22594">
    <property type="entry name" value="ASPARTYL/LYSYL-TRNA SYNTHETASE"/>
    <property type="match status" value="1"/>
</dbReference>
<dbReference type="NCBIfam" id="TIGR00459">
    <property type="entry name" value="aspS_bact"/>
    <property type="match status" value="1"/>
</dbReference>
<comment type="similarity">
    <text evidence="1 7">Belongs to the class-II aminoacyl-tRNA synthetase family. Type 1 subfamily.</text>
</comment>
<evidence type="ECO:0000256" key="7">
    <source>
        <dbReference type="HAMAP-Rule" id="MF_00044"/>
    </source>
</evidence>
<evidence type="ECO:0000256" key="1">
    <source>
        <dbReference type="ARBA" id="ARBA00006303"/>
    </source>
</evidence>
<protein>
    <recommendedName>
        <fullName evidence="7">Aspartate--tRNA ligase</fullName>
        <ecNumber evidence="7">6.1.1.12</ecNumber>
    </recommendedName>
    <alternativeName>
        <fullName evidence="7">Aspartyl-tRNA synthetase</fullName>
        <shortName evidence="7">AspRS</shortName>
    </alternativeName>
</protein>
<dbReference type="Pfam" id="PF02938">
    <property type="entry name" value="GAD"/>
    <property type="match status" value="1"/>
</dbReference>
<evidence type="ECO:0000313" key="10">
    <source>
        <dbReference type="Proteomes" id="UP001597297"/>
    </source>
</evidence>
<evidence type="ECO:0000256" key="6">
    <source>
        <dbReference type="ARBA" id="ARBA00023146"/>
    </source>
</evidence>
<reference evidence="10" key="1">
    <citation type="journal article" date="2019" name="Int. J. Syst. Evol. Microbiol.">
        <title>The Global Catalogue of Microorganisms (GCM) 10K type strain sequencing project: providing services to taxonomists for standard genome sequencing and annotation.</title>
        <authorList>
            <consortium name="The Broad Institute Genomics Platform"/>
            <consortium name="The Broad Institute Genome Sequencing Center for Infectious Disease"/>
            <person name="Wu L."/>
            <person name="Ma J."/>
        </authorList>
    </citation>
    <scope>NUCLEOTIDE SEQUENCE [LARGE SCALE GENOMIC DNA]</scope>
    <source>
        <strain evidence="10">JCM 16545</strain>
    </source>
</reference>
<keyword evidence="4 7" id="KW-0067">ATP-binding</keyword>
<dbReference type="InterPro" id="IPR012340">
    <property type="entry name" value="NA-bd_OB-fold"/>
</dbReference>
<name>A0ABW5E4S1_9BACT</name>
<dbReference type="PANTHER" id="PTHR22594:SF5">
    <property type="entry name" value="ASPARTATE--TRNA LIGASE, MITOCHONDRIAL"/>
    <property type="match status" value="1"/>
</dbReference>
<gene>
    <name evidence="7 9" type="primary">aspS</name>
    <name evidence="9" type="ORF">ACFSQZ_14240</name>
</gene>
<dbReference type="InterPro" id="IPR006195">
    <property type="entry name" value="aa-tRNA-synth_II"/>
</dbReference>
<sequence length="608" mass="67643">MRTHTCNGISRSDIGNTVTLIGWVKSKRDQGAGLIFIDLRDREGVTQVVFKPEINKENSELAESFRSEDVIQVTGTVEERPEIDGQSTFNTEIATGEVELIVSEVKVINRAEVLPFPLDKPVNNEDLRLKYRFLDLRRPAMARNMQLRHRITKTTRDVLDEDGFLEIETPILSKSTPEGARDFLVPSRLTPGSFYALPQAPQQYKQLLMCGGIEKYFQIARCFRDEDLRADRQPEFTQIDIEASFVTQDDIIGLTEKLLGRVFKESIGAEAPASFERITYQDAMDTYGSDKPDTRFGLHLTDIGDIFTNSQFKVFSGALKAGGCIKAINAKGLNSASVGQIDKMTKAAIEAGAKGLAYIQARGPEPADWRSPITKFLSEEELQGLKEKLNIEEGDLVLFGAGDWDTVCEVLGRVRLMCADYLNLLEGNTDLNFLWVTEFPLLHFDKEEGRWHAVHHPFTRPVPEDEAKLKAGEYAGLRAQAYDVVLNGYELGGGSIRIHEADLQDAMFTALGVSEEEKKTMFGHILDAFSFGAPPHGGLALGLDRVAMLVCGTDSIREVIAFPKNNKGTDLMSDSPAEVDFKQLRELYVQSTAKKDKKGQPQQPAPAK</sequence>
<comment type="caution">
    <text evidence="9">The sequence shown here is derived from an EMBL/GenBank/DDBJ whole genome shotgun (WGS) entry which is preliminary data.</text>
</comment>
<dbReference type="InterPro" id="IPR004365">
    <property type="entry name" value="NA-bd_OB_tRNA"/>
</dbReference>
<feature type="binding site" evidence="7">
    <location>
        <begin position="224"/>
        <end position="226"/>
    </location>
    <ligand>
        <name>ATP</name>
        <dbReference type="ChEBI" id="CHEBI:30616"/>
    </ligand>
</feature>
<dbReference type="Gene3D" id="3.30.1360.30">
    <property type="entry name" value="GAD-like domain"/>
    <property type="match status" value="1"/>
</dbReference>
<evidence type="ECO:0000256" key="2">
    <source>
        <dbReference type="ARBA" id="ARBA00022598"/>
    </source>
</evidence>
<evidence type="ECO:0000313" key="9">
    <source>
        <dbReference type="EMBL" id="MFD2277626.1"/>
    </source>
</evidence>
<feature type="domain" description="Aminoacyl-transfer RNA synthetases class-II family profile" evidence="8">
    <location>
        <begin position="147"/>
        <end position="563"/>
    </location>
</feature>
<dbReference type="InterPro" id="IPR004524">
    <property type="entry name" value="Asp-tRNA-ligase_1"/>
</dbReference>
<comment type="catalytic activity">
    <reaction evidence="7">
        <text>tRNA(Asp) + L-aspartate + ATP = L-aspartyl-tRNA(Asp) + AMP + diphosphate</text>
        <dbReference type="Rhea" id="RHEA:19649"/>
        <dbReference type="Rhea" id="RHEA-COMP:9660"/>
        <dbReference type="Rhea" id="RHEA-COMP:9678"/>
        <dbReference type="ChEBI" id="CHEBI:29991"/>
        <dbReference type="ChEBI" id="CHEBI:30616"/>
        <dbReference type="ChEBI" id="CHEBI:33019"/>
        <dbReference type="ChEBI" id="CHEBI:78442"/>
        <dbReference type="ChEBI" id="CHEBI:78516"/>
        <dbReference type="ChEBI" id="CHEBI:456215"/>
        <dbReference type="EC" id="6.1.1.12"/>
    </reaction>
</comment>
<dbReference type="RefSeq" id="WP_377093693.1">
    <property type="nucleotide sequence ID" value="NZ_JBHSJM010000001.1"/>
</dbReference>
<feature type="binding site" evidence="7">
    <location>
        <position position="497"/>
    </location>
    <ligand>
        <name>L-aspartate</name>
        <dbReference type="ChEBI" id="CHEBI:29991"/>
    </ligand>
</feature>
<dbReference type="Pfam" id="PF00152">
    <property type="entry name" value="tRNA-synt_2"/>
    <property type="match status" value="1"/>
</dbReference>
<dbReference type="HAMAP" id="MF_00044">
    <property type="entry name" value="Asp_tRNA_synth_type1"/>
    <property type="match status" value="1"/>
</dbReference>
<comment type="caution">
    <text evidence="7">Lacks conserved residue(s) required for the propagation of feature annotation.</text>
</comment>
<dbReference type="InterPro" id="IPR047089">
    <property type="entry name" value="Asp-tRNA-ligase_1_N"/>
</dbReference>
<dbReference type="EC" id="6.1.1.12" evidence="7"/>
<dbReference type="EMBL" id="JBHUJC010000043">
    <property type="protein sequence ID" value="MFD2277626.1"/>
    <property type="molecule type" value="Genomic_DNA"/>
</dbReference>
<feature type="binding site" evidence="7">
    <location>
        <position position="233"/>
    </location>
    <ligand>
        <name>ATP</name>
        <dbReference type="ChEBI" id="CHEBI:30616"/>
    </ligand>
</feature>
<feature type="binding site" evidence="7">
    <location>
        <position position="178"/>
    </location>
    <ligand>
        <name>L-aspartate</name>
        <dbReference type="ChEBI" id="CHEBI:29991"/>
    </ligand>
</feature>
<dbReference type="Gene3D" id="3.30.930.10">
    <property type="entry name" value="Bira Bifunctional Protein, Domain 2"/>
    <property type="match status" value="1"/>
</dbReference>
<dbReference type="InterPro" id="IPR047090">
    <property type="entry name" value="AspRS_core"/>
</dbReference>
<comment type="subunit">
    <text evidence="7">Homodimer.</text>
</comment>